<dbReference type="Gene3D" id="3.20.20.70">
    <property type="entry name" value="Aldolase class I"/>
    <property type="match status" value="1"/>
</dbReference>
<dbReference type="InterPro" id="IPR016431">
    <property type="entry name" value="Pyrv-formate_lyase-activ_prd"/>
</dbReference>
<evidence type="ECO:0000256" key="3">
    <source>
        <dbReference type="ARBA" id="ARBA00022723"/>
    </source>
</evidence>
<dbReference type="InterPro" id="IPR007197">
    <property type="entry name" value="rSAM"/>
</dbReference>
<dbReference type="GO" id="GO:0051539">
    <property type="term" value="F:4 iron, 4 sulfur cluster binding"/>
    <property type="evidence" value="ECO:0007669"/>
    <property type="project" value="UniProtKB-KW"/>
</dbReference>
<feature type="binding site" evidence="6">
    <location>
        <position position="91"/>
    </location>
    <ligand>
        <name>[4Fe-4S] cluster</name>
        <dbReference type="ChEBI" id="CHEBI:49883"/>
        <note>4Fe-4S-S-AdoMet</note>
    </ligand>
</feature>
<evidence type="ECO:0000256" key="2">
    <source>
        <dbReference type="ARBA" id="ARBA00022691"/>
    </source>
</evidence>
<keyword evidence="2 6" id="KW-0949">S-adenosyl-L-methionine</keyword>
<sequence length="337" mass="38245">MLKEALFYEFLENSSSVKCNLCYKHCKISIGKRGICGGRKNISGKLYSINYGKLCATAIDQIEKKPLFNYRPKTSVFSIASAGCNFKCMHCQNWEISQALPEEIPFTELTPKEVLNLAKNYHCEGIAYTYTEPTIFYEFMKDTIDASKNMNLFNVMITNGYIEKEPLKKLGIDAMNIDIKGNSEFYKKVCFGELEPVLETCVLAKKLGIHVEITNLIVPKYNDNQKDIEFIVNFVKDELGIDTPLHFTAFYPTYKLTNIEKTSINTLKKARDIGVNAGLHYVYVGNVPYGTGYNTYCPNCGETLIERFSYQRPNINLNTDSKVPNCPKCGEKVNITI</sequence>
<evidence type="ECO:0000256" key="4">
    <source>
        <dbReference type="ARBA" id="ARBA00023004"/>
    </source>
</evidence>
<dbReference type="InterPro" id="IPR013785">
    <property type="entry name" value="Aldolase_TIM"/>
</dbReference>
<keyword evidence="9" id="KW-1185">Reference proteome</keyword>
<dbReference type="InterPro" id="IPR034457">
    <property type="entry name" value="Organic_radical-activating"/>
</dbReference>
<feature type="binding site" evidence="6">
    <location>
        <position position="84"/>
    </location>
    <ligand>
        <name>[4Fe-4S] cluster</name>
        <dbReference type="ChEBI" id="CHEBI:49883"/>
        <note>4Fe-4S-S-AdoMet</note>
    </ligand>
</feature>
<dbReference type="NCBIfam" id="TIGR04337">
    <property type="entry name" value="AmmeMemoSam_rS"/>
    <property type="match status" value="1"/>
</dbReference>
<reference evidence="8" key="1">
    <citation type="submission" date="2007-06" db="EMBL/GenBank/DDBJ databases">
        <title>Complete sequence of Methanococcus vannielii SB.</title>
        <authorList>
            <consortium name="US DOE Joint Genome Institute"/>
            <person name="Copeland A."/>
            <person name="Lucas S."/>
            <person name="Lapidus A."/>
            <person name="Barry K."/>
            <person name="Glavina del Rio T."/>
            <person name="Dalin E."/>
            <person name="Tice H."/>
            <person name="Pitluck S."/>
            <person name="Chain P."/>
            <person name="Malfatti S."/>
            <person name="Shin M."/>
            <person name="Vergez L."/>
            <person name="Schmutz J."/>
            <person name="Larimer F."/>
            <person name="Land M."/>
            <person name="Hauser L."/>
            <person name="Kyrpides N."/>
            <person name="Anderson I."/>
            <person name="Sieprawska-Lupa M."/>
            <person name="Whitman W.B."/>
            <person name="Richardson P."/>
        </authorList>
    </citation>
    <scope>NUCLEOTIDE SEQUENCE [LARGE SCALE GENOMIC DNA]</scope>
    <source>
        <strain evidence="8">SB</strain>
    </source>
</reference>
<evidence type="ECO:0000256" key="1">
    <source>
        <dbReference type="ARBA" id="ARBA00022485"/>
    </source>
</evidence>
<dbReference type="PANTHER" id="PTHR30352:SF5">
    <property type="entry name" value="PYRUVATE FORMATE-LYASE 1-ACTIVATING ENZYME"/>
    <property type="match status" value="1"/>
</dbReference>
<keyword evidence="5 6" id="KW-0411">Iron-sulfur</keyword>
<evidence type="ECO:0000313" key="8">
    <source>
        <dbReference type="EMBL" id="ABR55590.1"/>
    </source>
</evidence>
<dbReference type="KEGG" id="mvn:Mevan_1698"/>
<dbReference type="Pfam" id="PF04055">
    <property type="entry name" value="Radical_SAM"/>
    <property type="match status" value="1"/>
</dbReference>
<evidence type="ECO:0000313" key="9">
    <source>
        <dbReference type="Proteomes" id="UP000001107"/>
    </source>
</evidence>
<dbReference type="EMBL" id="CP000742">
    <property type="protein sequence ID" value="ABR55590.1"/>
    <property type="molecule type" value="Genomic_DNA"/>
</dbReference>
<dbReference type="PANTHER" id="PTHR30352">
    <property type="entry name" value="PYRUVATE FORMATE-LYASE-ACTIVATING ENZYME"/>
    <property type="match status" value="1"/>
</dbReference>
<feature type="domain" description="Radical SAM core" evidence="7">
    <location>
        <begin position="70"/>
        <end position="280"/>
    </location>
</feature>
<dbReference type="OrthoDB" id="5682at2157"/>
<accession>A6USW8</accession>
<dbReference type="SUPFAM" id="SSF102114">
    <property type="entry name" value="Radical SAM enzymes"/>
    <property type="match status" value="1"/>
</dbReference>
<dbReference type="InterPro" id="IPR027596">
    <property type="entry name" value="AmmeMemoSam_rS"/>
</dbReference>
<name>A6USW8_METVS</name>
<dbReference type="CDD" id="cd01335">
    <property type="entry name" value="Radical_SAM"/>
    <property type="match status" value="1"/>
</dbReference>
<protein>
    <submittedName>
        <fullName evidence="8">Radical SAM domain protein</fullName>
    </submittedName>
</protein>
<dbReference type="STRING" id="406327.Mevan_1698"/>
<organism evidence="8 9">
    <name type="scientific">Methanococcus vannielii (strain ATCC 35089 / DSM 1224 / JCM 13029 / OCM 148 / SB)</name>
    <dbReference type="NCBI Taxonomy" id="406327"/>
    <lineage>
        <taxon>Archaea</taxon>
        <taxon>Methanobacteriati</taxon>
        <taxon>Methanobacteriota</taxon>
        <taxon>Methanomada group</taxon>
        <taxon>Methanococci</taxon>
        <taxon>Methanococcales</taxon>
        <taxon>Methanococcaceae</taxon>
        <taxon>Methanococcus</taxon>
    </lineage>
</organism>
<evidence type="ECO:0000256" key="5">
    <source>
        <dbReference type="ARBA" id="ARBA00023014"/>
    </source>
</evidence>
<feature type="binding site" evidence="6">
    <location>
        <position position="88"/>
    </location>
    <ligand>
        <name>[4Fe-4S] cluster</name>
        <dbReference type="ChEBI" id="CHEBI:49883"/>
        <note>4Fe-4S-S-AdoMet</note>
    </ligand>
</feature>
<comment type="cofactor">
    <cofactor evidence="6">
        <name>[4Fe-4S] cluster</name>
        <dbReference type="ChEBI" id="CHEBI:49883"/>
    </cofactor>
    <text evidence="6">Binds 1 [4Fe-4S] cluster. The cluster is coordinated with 3 cysteines and an exchangeable S-adenosyl-L-methionine.</text>
</comment>
<dbReference type="GeneID" id="5325190"/>
<gene>
    <name evidence="8" type="ordered locus">Mevan_1698</name>
</gene>
<dbReference type="SFLD" id="SFLDG01101">
    <property type="entry name" value="Uncharacterised_Radical_SAM_Su"/>
    <property type="match status" value="1"/>
</dbReference>
<dbReference type="GO" id="GO:0003824">
    <property type="term" value="F:catalytic activity"/>
    <property type="evidence" value="ECO:0007669"/>
    <property type="project" value="InterPro"/>
</dbReference>
<proteinExistence type="predicted"/>
<evidence type="ECO:0000256" key="6">
    <source>
        <dbReference type="PIRSR" id="PIRSR004869-50"/>
    </source>
</evidence>
<dbReference type="SFLD" id="SFLDS00029">
    <property type="entry name" value="Radical_SAM"/>
    <property type="match status" value="1"/>
</dbReference>
<dbReference type="PIRSF" id="PIRSF004869">
    <property type="entry name" value="PflX_prd"/>
    <property type="match status" value="1"/>
</dbReference>
<dbReference type="AlphaFoldDB" id="A6USW8"/>
<dbReference type="eggNOG" id="arCOG00946">
    <property type="taxonomic scope" value="Archaea"/>
</dbReference>
<keyword evidence="3 6" id="KW-0479">Metal-binding</keyword>
<dbReference type="RefSeq" id="WP_012066503.1">
    <property type="nucleotide sequence ID" value="NC_009634.1"/>
</dbReference>
<keyword evidence="4 6" id="KW-0408">Iron</keyword>
<dbReference type="PROSITE" id="PS51918">
    <property type="entry name" value="RADICAL_SAM"/>
    <property type="match status" value="1"/>
</dbReference>
<dbReference type="InterPro" id="IPR058240">
    <property type="entry name" value="rSAM_sf"/>
</dbReference>
<evidence type="ECO:0000259" key="7">
    <source>
        <dbReference type="PROSITE" id="PS51918"/>
    </source>
</evidence>
<dbReference type="Proteomes" id="UP000001107">
    <property type="component" value="Chromosome"/>
</dbReference>
<dbReference type="GO" id="GO:0046872">
    <property type="term" value="F:metal ion binding"/>
    <property type="evidence" value="ECO:0007669"/>
    <property type="project" value="UniProtKB-KW"/>
</dbReference>
<keyword evidence="1" id="KW-0004">4Fe-4S</keyword>
<dbReference type="HOGENOM" id="CLU_044176_1_0_2"/>